<organism evidence="10 11">
    <name type="scientific">Pigmentiphaga soli</name>
    <dbReference type="NCBI Taxonomy" id="1007095"/>
    <lineage>
        <taxon>Bacteria</taxon>
        <taxon>Pseudomonadati</taxon>
        <taxon>Pseudomonadota</taxon>
        <taxon>Betaproteobacteria</taxon>
        <taxon>Burkholderiales</taxon>
        <taxon>Alcaligenaceae</taxon>
        <taxon>Pigmentiphaga</taxon>
    </lineage>
</organism>
<dbReference type="InterPro" id="IPR011766">
    <property type="entry name" value="TPP_enzyme_TPP-bd"/>
</dbReference>
<comment type="caution">
    <text evidence="10">The sequence shown here is derived from an EMBL/GenBank/DDBJ whole genome shotgun (WGS) entry which is preliminary data.</text>
</comment>
<dbReference type="PANTHER" id="PTHR18968:SF166">
    <property type="entry name" value="2-HYDROXYACYL-COA LYASE 2"/>
    <property type="match status" value="1"/>
</dbReference>
<evidence type="ECO:0000256" key="3">
    <source>
        <dbReference type="ARBA" id="ARBA00007812"/>
    </source>
</evidence>
<comment type="cofactor">
    <cofactor evidence="1">
        <name>Mg(2+)</name>
        <dbReference type="ChEBI" id="CHEBI:18420"/>
    </cofactor>
</comment>
<evidence type="ECO:0000256" key="2">
    <source>
        <dbReference type="ARBA" id="ARBA00001964"/>
    </source>
</evidence>
<feature type="domain" description="Thiamine pyrophosphate enzyme central" evidence="7">
    <location>
        <begin position="197"/>
        <end position="326"/>
    </location>
</feature>
<keyword evidence="11" id="KW-1185">Reference proteome</keyword>
<dbReference type="Pfam" id="PF00205">
    <property type="entry name" value="TPP_enzyme_M"/>
    <property type="match status" value="1"/>
</dbReference>
<dbReference type="CDD" id="cd02004">
    <property type="entry name" value="TPP_BZL_OCoD_HPCL"/>
    <property type="match status" value="1"/>
</dbReference>
<dbReference type="EMBL" id="BAABFO010000031">
    <property type="protein sequence ID" value="GAA4341916.1"/>
    <property type="molecule type" value="Genomic_DNA"/>
</dbReference>
<evidence type="ECO:0000259" key="8">
    <source>
        <dbReference type="Pfam" id="PF02775"/>
    </source>
</evidence>
<dbReference type="CDD" id="cd07035">
    <property type="entry name" value="TPP_PYR_POX_like"/>
    <property type="match status" value="1"/>
</dbReference>
<dbReference type="SUPFAM" id="SSF52518">
    <property type="entry name" value="Thiamin diphosphate-binding fold (THDP-binding)"/>
    <property type="match status" value="2"/>
</dbReference>
<evidence type="ECO:0000256" key="5">
    <source>
        <dbReference type="ARBA" id="ARBA00023052"/>
    </source>
</evidence>
<dbReference type="InterPro" id="IPR012000">
    <property type="entry name" value="Thiamin_PyroP_enz_cen_dom"/>
</dbReference>
<evidence type="ECO:0000313" key="11">
    <source>
        <dbReference type="Proteomes" id="UP001501671"/>
    </source>
</evidence>
<dbReference type="Gene3D" id="3.40.50.970">
    <property type="match status" value="2"/>
</dbReference>
<dbReference type="Pfam" id="PF02776">
    <property type="entry name" value="TPP_enzyme_N"/>
    <property type="match status" value="1"/>
</dbReference>
<sequence>MSKIKGSEILANSLKKMGVESMFYIMGGPMLEVESHCIRQGIRAIDVRHESAGAMMAHAWGRSTGKVAVCMGCSGPGTTNMVTGVATAWGDAVPVLAIGGSAPLNSIGGNQGIFQEIDQVALFRPITKWAERVTNIRRIPEMVATALRQARHGRPGPVYLDMPGDILYELIDEEEIVYPELERAQPAHRPYGAPAAIDQALRLLEQARKPIILSGSGVLWSQASSAFGRFVEQAGIPFFTTPQGRGVLPDDHELAFLYAKSTAMREADLVISVATRSNYVNGHLRAPRLNGDAKIIQINIDPQEIGLTRGCDVGIVGDAKAVLGQLLEAGQGRLDKQRYHDWVSKLTAINAEKAQQAEAKLNIDQEMIHPLRLCKEIRDFLDRDAILVVDGQEILNYARQSIPTFHPGHRLNSGTFGTMGVGLPFGIGAKLAHPDKQVLVLHGDGSFGMHAMELDTARRFNIPLVTVISLNGGWTADPDGVKPGRDLGFTRYDKMAEGLGCFGAYVEKAEDIRPALERAFAAKVPAVVNVRTDPLARAVTAKFSSYST</sequence>
<comment type="cofactor">
    <cofactor evidence="2">
        <name>thiamine diphosphate</name>
        <dbReference type="ChEBI" id="CHEBI:58937"/>
    </cofactor>
</comment>
<gene>
    <name evidence="10" type="ORF">GCM10023144_43210</name>
</gene>
<dbReference type="PROSITE" id="PS00187">
    <property type="entry name" value="TPP_ENZYMES"/>
    <property type="match status" value="1"/>
</dbReference>
<reference evidence="11" key="1">
    <citation type="journal article" date="2019" name="Int. J. Syst. Evol. Microbiol.">
        <title>The Global Catalogue of Microorganisms (GCM) 10K type strain sequencing project: providing services to taxonomists for standard genome sequencing and annotation.</title>
        <authorList>
            <consortium name="The Broad Institute Genomics Platform"/>
            <consortium name="The Broad Institute Genome Sequencing Center for Infectious Disease"/>
            <person name="Wu L."/>
            <person name="Ma J."/>
        </authorList>
    </citation>
    <scope>NUCLEOTIDE SEQUENCE [LARGE SCALE GENOMIC DNA]</scope>
    <source>
        <strain evidence="11">JCM 17666</strain>
    </source>
</reference>
<dbReference type="InterPro" id="IPR029035">
    <property type="entry name" value="DHS-like_NAD/FAD-binding_dom"/>
</dbReference>
<comment type="similarity">
    <text evidence="3 6">Belongs to the TPP enzyme family.</text>
</comment>
<dbReference type="Pfam" id="PF02775">
    <property type="entry name" value="TPP_enzyme_C"/>
    <property type="match status" value="1"/>
</dbReference>
<evidence type="ECO:0000256" key="6">
    <source>
        <dbReference type="RuleBase" id="RU362132"/>
    </source>
</evidence>
<evidence type="ECO:0000259" key="7">
    <source>
        <dbReference type="Pfam" id="PF00205"/>
    </source>
</evidence>
<dbReference type="Gene3D" id="3.40.50.1220">
    <property type="entry name" value="TPP-binding domain"/>
    <property type="match status" value="1"/>
</dbReference>
<dbReference type="RefSeq" id="WP_345252002.1">
    <property type="nucleotide sequence ID" value="NZ_BAABFO010000031.1"/>
</dbReference>
<feature type="domain" description="Thiamine pyrophosphate enzyme N-terminal TPP-binding" evidence="9">
    <location>
        <begin position="5"/>
        <end position="122"/>
    </location>
</feature>
<dbReference type="InterPro" id="IPR012001">
    <property type="entry name" value="Thiamin_PyroP_enz_TPP-bd_dom"/>
</dbReference>
<protein>
    <recommendedName>
        <fullName evidence="12">Thiamine pyrophosphate-binding protein</fullName>
    </recommendedName>
</protein>
<dbReference type="SUPFAM" id="SSF52467">
    <property type="entry name" value="DHS-like NAD/FAD-binding domain"/>
    <property type="match status" value="1"/>
</dbReference>
<dbReference type="InterPro" id="IPR045229">
    <property type="entry name" value="TPP_enz"/>
</dbReference>
<dbReference type="PANTHER" id="PTHR18968">
    <property type="entry name" value="THIAMINE PYROPHOSPHATE ENZYMES"/>
    <property type="match status" value="1"/>
</dbReference>
<proteinExistence type="inferred from homology"/>
<evidence type="ECO:0000256" key="1">
    <source>
        <dbReference type="ARBA" id="ARBA00001946"/>
    </source>
</evidence>
<evidence type="ECO:0000256" key="4">
    <source>
        <dbReference type="ARBA" id="ARBA00022723"/>
    </source>
</evidence>
<evidence type="ECO:0000259" key="9">
    <source>
        <dbReference type="Pfam" id="PF02776"/>
    </source>
</evidence>
<dbReference type="InterPro" id="IPR000399">
    <property type="entry name" value="TPP-bd_CS"/>
</dbReference>
<accession>A0ABP8HNM2</accession>
<keyword evidence="4" id="KW-0479">Metal-binding</keyword>
<dbReference type="InterPro" id="IPR029061">
    <property type="entry name" value="THDP-binding"/>
</dbReference>
<keyword evidence="5 6" id="KW-0786">Thiamine pyrophosphate</keyword>
<evidence type="ECO:0008006" key="12">
    <source>
        <dbReference type="Google" id="ProtNLM"/>
    </source>
</evidence>
<dbReference type="Proteomes" id="UP001501671">
    <property type="component" value="Unassembled WGS sequence"/>
</dbReference>
<evidence type="ECO:0000313" key="10">
    <source>
        <dbReference type="EMBL" id="GAA4341916.1"/>
    </source>
</evidence>
<feature type="domain" description="Thiamine pyrophosphate enzyme TPP-binding" evidence="8">
    <location>
        <begin position="399"/>
        <end position="530"/>
    </location>
</feature>
<name>A0ABP8HNM2_9BURK</name>